<feature type="transmembrane region" description="Helical" evidence="1">
    <location>
        <begin position="296"/>
        <end position="313"/>
    </location>
</feature>
<evidence type="ECO:0000313" key="2">
    <source>
        <dbReference type="EMBL" id="HFQ78213.1"/>
    </source>
</evidence>
<dbReference type="EMBL" id="DTAU01000015">
    <property type="protein sequence ID" value="HFQ78213.1"/>
    <property type="molecule type" value="Genomic_DNA"/>
</dbReference>
<keyword evidence="1" id="KW-0472">Membrane</keyword>
<comment type="caution">
    <text evidence="2">The sequence shown here is derived from an EMBL/GenBank/DDBJ whole genome shotgun (WGS) entry which is preliminary data.</text>
</comment>
<keyword evidence="1" id="KW-0812">Transmembrane</keyword>
<sequence>MKVMMISVLMFVTFFVSVHAYSVYNVIDVRHALLFLKSQYIEEAGLLRAAVRTYPDNTTIYIANDNILAARALAILGDRDLSSRILTKLNNEYSGGFNGRIEILFGVDIPEVFYTPVHEELGSVGEYRIIYERPGNQVIEDWHEYADLVVYRALKQLLWGSRAQAELLFLELVRMWDGYGFRDKAYTATGMYSTYKCGLFIYLYRALDSAGSDIVKDHVNIRNKCLEIIAMAQDLETGGIRTDYRVVNEEIIIEGDVNVETTSIIVLALYSDYPLVFSRSTRQINPVAKAYPLAEPVAYLVIALIVFIYRFIWKPV</sequence>
<dbReference type="AlphaFoldDB" id="A0A832AMX9"/>
<name>A0A832AMX9_9CREN</name>
<gene>
    <name evidence="2" type="ORF">ENT99_00730</name>
</gene>
<keyword evidence="1" id="KW-1133">Transmembrane helix</keyword>
<protein>
    <submittedName>
        <fullName evidence="2">Uncharacterized protein</fullName>
    </submittedName>
</protein>
<proteinExistence type="predicted"/>
<evidence type="ECO:0000256" key="1">
    <source>
        <dbReference type="SAM" id="Phobius"/>
    </source>
</evidence>
<reference evidence="2" key="1">
    <citation type="journal article" date="2020" name="mSystems">
        <title>Genome- and Community-Level Interaction Insights into Carbon Utilization and Element Cycling Functions of Hydrothermarchaeota in Hydrothermal Sediment.</title>
        <authorList>
            <person name="Zhou Z."/>
            <person name="Liu Y."/>
            <person name="Xu W."/>
            <person name="Pan J."/>
            <person name="Luo Z.H."/>
            <person name="Li M."/>
        </authorList>
    </citation>
    <scope>NUCLEOTIDE SEQUENCE</scope>
    <source>
        <strain evidence="2">SpSt-629</strain>
    </source>
</reference>
<accession>A0A832AMX9</accession>
<organism evidence="2">
    <name type="scientific">Ignisphaera aggregans</name>
    <dbReference type="NCBI Taxonomy" id="334771"/>
    <lineage>
        <taxon>Archaea</taxon>
        <taxon>Thermoproteota</taxon>
        <taxon>Thermoprotei</taxon>
        <taxon>Desulfurococcales</taxon>
        <taxon>Desulfurococcaceae</taxon>
        <taxon>Ignisphaera</taxon>
    </lineage>
</organism>